<dbReference type="Ensembl" id="ENSCSET00000029820.1">
    <property type="protein sequence ID" value="ENSCSEP00000029419.1"/>
    <property type="gene ID" value="ENSCSEG00000018837.1"/>
</dbReference>
<dbReference type="CTD" id="100334480"/>
<dbReference type="Gene3D" id="1.20.1070.10">
    <property type="entry name" value="Rhodopsin 7-helix transmembrane proteins"/>
    <property type="match status" value="1"/>
</dbReference>
<dbReference type="GO" id="GO:0004930">
    <property type="term" value="F:G protein-coupled receptor activity"/>
    <property type="evidence" value="ECO:0007669"/>
    <property type="project" value="UniProtKB-KW"/>
</dbReference>
<dbReference type="AlphaFoldDB" id="A0A3P8WRM4"/>
<evidence type="ECO:0000259" key="11">
    <source>
        <dbReference type="PROSITE" id="PS50262"/>
    </source>
</evidence>
<evidence type="ECO:0000256" key="8">
    <source>
        <dbReference type="RuleBase" id="RU000688"/>
    </source>
</evidence>
<dbReference type="SUPFAM" id="SSF81321">
    <property type="entry name" value="Family A G protein-coupled receptor-like"/>
    <property type="match status" value="1"/>
</dbReference>
<feature type="region of interest" description="Disordered" evidence="9">
    <location>
        <begin position="359"/>
        <end position="415"/>
    </location>
</feature>
<dbReference type="FunFam" id="1.20.1070.10:FF:000197">
    <property type="entry name" value="Teleost multiple tissue opsin 2b"/>
    <property type="match status" value="1"/>
</dbReference>
<evidence type="ECO:0000313" key="13">
    <source>
        <dbReference type="Proteomes" id="UP000265120"/>
    </source>
</evidence>
<keyword evidence="4 8" id="KW-0297">G-protein coupled receptor</keyword>
<evidence type="ECO:0000256" key="4">
    <source>
        <dbReference type="ARBA" id="ARBA00023040"/>
    </source>
</evidence>
<feature type="transmembrane region" description="Helical" evidence="10">
    <location>
        <begin position="128"/>
        <end position="150"/>
    </location>
</feature>
<protein>
    <submittedName>
        <fullName evidence="12">Teleost multiple tissue opsin b</fullName>
    </submittedName>
</protein>
<feature type="transmembrane region" description="Helical" evidence="10">
    <location>
        <begin position="91"/>
        <end position="116"/>
    </location>
</feature>
<evidence type="ECO:0000256" key="5">
    <source>
        <dbReference type="ARBA" id="ARBA00023136"/>
    </source>
</evidence>
<dbReference type="InterPro" id="IPR000276">
    <property type="entry name" value="GPCR_Rhodpsn"/>
</dbReference>
<dbReference type="PROSITE" id="PS00237">
    <property type="entry name" value="G_PROTEIN_RECEP_F1_1"/>
    <property type="match status" value="1"/>
</dbReference>
<reference evidence="12" key="2">
    <citation type="submission" date="2025-08" db="UniProtKB">
        <authorList>
            <consortium name="Ensembl"/>
        </authorList>
    </citation>
    <scope>IDENTIFICATION</scope>
</reference>
<evidence type="ECO:0000256" key="9">
    <source>
        <dbReference type="SAM" id="MobiDB-lite"/>
    </source>
</evidence>
<reference evidence="12 13" key="1">
    <citation type="journal article" date="2014" name="Nat. Genet.">
        <title>Whole-genome sequence of a flatfish provides insights into ZW sex chromosome evolution and adaptation to a benthic lifestyle.</title>
        <authorList>
            <person name="Chen S."/>
            <person name="Zhang G."/>
            <person name="Shao C."/>
            <person name="Huang Q."/>
            <person name="Liu G."/>
            <person name="Zhang P."/>
            <person name="Song W."/>
            <person name="An N."/>
            <person name="Chalopin D."/>
            <person name="Volff J.N."/>
            <person name="Hong Y."/>
            <person name="Li Q."/>
            <person name="Sha Z."/>
            <person name="Zhou H."/>
            <person name="Xie M."/>
            <person name="Yu Q."/>
            <person name="Liu Y."/>
            <person name="Xiang H."/>
            <person name="Wang N."/>
            <person name="Wu K."/>
            <person name="Yang C."/>
            <person name="Zhou Q."/>
            <person name="Liao X."/>
            <person name="Yang L."/>
            <person name="Hu Q."/>
            <person name="Zhang J."/>
            <person name="Meng L."/>
            <person name="Jin L."/>
            <person name="Tian Y."/>
            <person name="Lian J."/>
            <person name="Yang J."/>
            <person name="Miao G."/>
            <person name="Liu S."/>
            <person name="Liang Z."/>
            <person name="Yan F."/>
            <person name="Li Y."/>
            <person name="Sun B."/>
            <person name="Zhang H."/>
            <person name="Zhang J."/>
            <person name="Zhu Y."/>
            <person name="Du M."/>
            <person name="Zhao Y."/>
            <person name="Schartl M."/>
            <person name="Tang Q."/>
            <person name="Wang J."/>
        </authorList>
    </citation>
    <scope>NUCLEOTIDE SEQUENCE</scope>
</reference>
<dbReference type="GeneID" id="103377318"/>
<dbReference type="InParanoid" id="A0A3P8WRM4"/>
<dbReference type="Proteomes" id="UP000265120">
    <property type="component" value="Chromosome 3"/>
</dbReference>
<name>A0A3P8WRM4_CYNSE</name>
<feature type="transmembrane region" description="Helical" evidence="10">
    <location>
        <begin position="299"/>
        <end position="319"/>
    </location>
</feature>
<dbReference type="GO" id="GO:0016020">
    <property type="term" value="C:membrane"/>
    <property type="evidence" value="ECO:0007669"/>
    <property type="project" value="UniProtKB-SubCell"/>
</dbReference>
<evidence type="ECO:0000313" key="12">
    <source>
        <dbReference type="Ensembl" id="ENSCSEP00000029419.1"/>
    </source>
</evidence>
<comment type="subcellular location">
    <subcellularLocation>
        <location evidence="1">Membrane</location>
        <topology evidence="1">Multi-pass membrane protein</topology>
    </subcellularLocation>
</comment>
<dbReference type="Pfam" id="PF00001">
    <property type="entry name" value="7tm_1"/>
    <property type="match status" value="1"/>
</dbReference>
<organism evidence="12 13">
    <name type="scientific">Cynoglossus semilaevis</name>
    <name type="common">Tongue sole</name>
    <dbReference type="NCBI Taxonomy" id="244447"/>
    <lineage>
        <taxon>Eukaryota</taxon>
        <taxon>Metazoa</taxon>
        <taxon>Chordata</taxon>
        <taxon>Craniata</taxon>
        <taxon>Vertebrata</taxon>
        <taxon>Euteleostomi</taxon>
        <taxon>Actinopterygii</taxon>
        <taxon>Neopterygii</taxon>
        <taxon>Teleostei</taxon>
        <taxon>Neoteleostei</taxon>
        <taxon>Acanthomorphata</taxon>
        <taxon>Carangaria</taxon>
        <taxon>Pleuronectiformes</taxon>
        <taxon>Pleuronectoidei</taxon>
        <taxon>Cynoglossidae</taxon>
        <taxon>Cynoglossinae</taxon>
        <taxon>Cynoglossus</taxon>
    </lineage>
</organism>
<comment type="similarity">
    <text evidence="8">Belongs to the G-protein coupled receptor 1 family.</text>
</comment>
<keyword evidence="13" id="KW-1185">Reference proteome</keyword>
<dbReference type="PRINTS" id="PR00237">
    <property type="entry name" value="GPCRRHODOPSN"/>
</dbReference>
<dbReference type="KEGG" id="csem:103377318"/>
<feature type="transmembrane region" description="Helical" evidence="10">
    <location>
        <begin position="216"/>
        <end position="239"/>
    </location>
</feature>
<dbReference type="GeneTree" id="ENSGT01150000286935"/>
<keyword evidence="3 10" id="KW-1133">Transmembrane helix</keyword>
<evidence type="ECO:0000256" key="1">
    <source>
        <dbReference type="ARBA" id="ARBA00004141"/>
    </source>
</evidence>
<feature type="transmembrane region" description="Helical" evidence="10">
    <location>
        <begin position="170"/>
        <end position="190"/>
    </location>
</feature>
<dbReference type="OrthoDB" id="2101615at2759"/>
<dbReference type="CDD" id="cd15086">
    <property type="entry name" value="7tmA_tmt_opsin"/>
    <property type="match status" value="1"/>
</dbReference>
<feature type="domain" description="G-protein coupled receptors family 1 profile" evidence="11">
    <location>
        <begin position="71"/>
        <end position="317"/>
    </location>
</feature>
<evidence type="ECO:0000256" key="2">
    <source>
        <dbReference type="ARBA" id="ARBA00022692"/>
    </source>
</evidence>
<keyword evidence="7 8" id="KW-0807">Transducer</keyword>
<evidence type="ECO:0000256" key="3">
    <source>
        <dbReference type="ARBA" id="ARBA00022989"/>
    </source>
</evidence>
<dbReference type="InterPro" id="IPR050125">
    <property type="entry name" value="GPCR_opsins"/>
</dbReference>
<feature type="compositionally biased region" description="Polar residues" evidence="9">
    <location>
        <begin position="391"/>
        <end position="407"/>
    </location>
</feature>
<dbReference type="PANTHER" id="PTHR24240">
    <property type="entry name" value="OPSIN"/>
    <property type="match status" value="1"/>
</dbReference>
<dbReference type="GO" id="GO:0009881">
    <property type="term" value="F:photoreceptor activity"/>
    <property type="evidence" value="ECO:0007669"/>
    <property type="project" value="Ensembl"/>
</dbReference>
<feature type="transmembrane region" description="Helical" evidence="10">
    <location>
        <begin position="55"/>
        <end position="79"/>
    </location>
</feature>
<keyword evidence="6 8" id="KW-0675">Receptor</keyword>
<dbReference type="InterPro" id="IPR017452">
    <property type="entry name" value="GPCR_Rhodpsn_7TM"/>
</dbReference>
<keyword evidence="2 8" id="KW-0812">Transmembrane</keyword>
<dbReference type="STRING" id="244447.ENSCSEP00000029419"/>
<dbReference type="RefSeq" id="XP_016887018.1">
    <property type="nucleotide sequence ID" value="XM_017031529.2"/>
</dbReference>
<sequence>MILCNESLNCVQCPVGEGGGAENTAAAPTDAYARAPGGGGGVTLPPLSLTPSGHLVVALCLGFIGTLGFLSNFLVLTLFCRYRTLRTPMNLLLVSISFSDLLVCVLGTPFSFAASTQGRWLIGRVGCVWYGFVNSCLGIFSLIILAVISYERYCTMMAPTIADGRDFRPALGGICFSCLYSVVWTVPPLLGWSRYGPEGPGTTCSVDWKTQTLNNVSYIVCLFVFCLLLPFCVILHSYGKLLLAIRQVRSSVVARRREERVLVMVVIMVSCYLVCWLPYGVVALISTFGSSDLVTPEVSIAPSLLAKFSTVINPFIYIFMNKQFYRCFLALLNCSNPELSSNMKTFSRPTITLRTFHQEKKHHVSPQAPPSALPTPSSGHRSSRHAADPASPSNQSCNSSHPPSENGHTPKVILVAHYRE</sequence>
<evidence type="ECO:0000256" key="6">
    <source>
        <dbReference type="ARBA" id="ARBA00023170"/>
    </source>
</evidence>
<evidence type="ECO:0000256" key="10">
    <source>
        <dbReference type="SAM" id="Phobius"/>
    </source>
</evidence>
<dbReference type="PROSITE" id="PS50262">
    <property type="entry name" value="G_PROTEIN_RECEP_F1_2"/>
    <property type="match status" value="1"/>
</dbReference>
<evidence type="ECO:0000256" key="7">
    <source>
        <dbReference type="ARBA" id="ARBA00023224"/>
    </source>
</evidence>
<keyword evidence="5 10" id="KW-0472">Membrane</keyword>
<proteinExistence type="inferred from homology"/>
<feature type="transmembrane region" description="Helical" evidence="10">
    <location>
        <begin position="260"/>
        <end position="279"/>
    </location>
</feature>
<accession>A0A3P8WRM4</accession>
<reference evidence="12" key="3">
    <citation type="submission" date="2025-09" db="UniProtKB">
        <authorList>
            <consortium name="Ensembl"/>
        </authorList>
    </citation>
    <scope>IDENTIFICATION</scope>
</reference>